<gene>
    <name evidence="2" type="ORF">D6T63_07810</name>
</gene>
<dbReference type="Proteomes" id="UP000272560">
    <property type="component" value="Unassembled WGS sequence"/>
</dbReference>
<evidence type="ECO:0000259" key="1">
    <source>
        <dbReference type="Pfam" id="PF04069"/>
    </source>
</evidence>
<comment type="caution">
    <text evidence="2">The sequence shown here is derived from an EMBL/GenBank/DDBJ whole genome shotgun (WGS) entry which is preliminary data.</text>
</comment>
<dbReference type="Pfam" id="PF04069">
    <property type="entry name" value="OpuAC"/>
    <property type="match status" value="1"/>
</dbReference>
<dbReference type="InterPro" id="IPR007210">
    <property type="entry name" value="ABC_Gly_betaine_transp_sub-bd"/>
</dbReference>
<dbReference type="GO" id="GO:0043190">
    <property type="term" value="C:ATP-binding cassette (ABC) transporter complex"/>
    <property type="evidence" value="ECO:0007669"/>
    <property type="project" value="InterPro"/>
</dbReference>
<dbReference type="GO" id="GO:0022857">
    <property type="term" value="F:transmembrane transporter activity"/>
    <property type="evidence" value="ECO:0007669"/>
    <property type="project" value="InterPro"/>
</dbReference>
<evidence type="ECO:0000313" key="3">
    <source>
        <dbReference type="Proteomes" id="UP000272560"/>
    </source>
</evidence>
<sequence length="313" mass="33173">MNTSSAQAKTLTVLSVGLTLMLTACGGGDTGGGAAADSEVAGAELSVGSKEFTESILLAQITAAALENAGATVEDKTGISGSATVREALETGEVDMYWDYTGTGWVNILGNTTENVPEDLYAAVVEGDAANNIAWLEPAPFENTYRIAVPTSFAEENSLTTMSDAASYIQENPNDGVVCAASEFINRDDGLPGLEAAYGFEFSSVVELDLNLIYTQIGEECSFGEVFSTDARIVSNELTVLEDDQAFFVEYQGAMTLRQETLDEYPAIADIMAPISEALTNETITELNGKIDNDGEEPRDVADEWLESEGLIG</sequence>
<dbReference type="Gene3D" id="3.40.190.10">
    <property type="entry name" value="Periplasmic binding protein-like II"/>
    <property type="match status" value="1"/>
</dbReference>
<feature type="domain" description="ABC-type glycine betaine transport system substrate-binding" evidence="1">
    <location>
        <begin position="44"/>
        <end position="307"/>
    </location>
</feature>
<dbReference type="Gene3D" id="3.40.190.120">
    <property type="entry name" value="Osmoprotection protein (prox), domain 2"/>
    <property type="match status" value="1"/>
</dbReference>
<dbReference type="SUPFAM" id="SSF53850">
    <property type="entry name" value="Periplasmic binding protein-like II"/>
    <property type="match status" value="1"/>
</dbReference>
<proteinExistence type="predicted"/>
<reference evidence="2 3" key="1">
    <citation type="submission" date="2018-09" db="EMBL/GenBank/DDBJ databases">
        <title>Novel species of Arthrobacter.</title>
        <authorList>
            <person name="Liu Q."/>
            <person name="Xin Y.-H."/>
        </authorList>
    </citation>
    <scope>NUCLEOTIDE SEQUENCE [LARGE SCALE GENOMIC DNA]</scope>
    <source>
        <strain evidence="2 3">Hz2</strain>
    </source>
</reference>
<evidence type="ECO:0000313" key="2">
    <source>
        <dbReference type="EMBL" id="RJT81071.1"/>
    </source>
</evidence>
<accession>A0A3A5M678</accession>
<protein>
    <submittedName>
        <fullName evidence="2">Glycine/betaine ABC transporter substrate-binding protein</fullName>
    </submittedName>
</protein>
<organism evidence="2 3">
    <name type="scientific">Arthrobacter cheniae</name>
    <dbReference type="NCBI Taxonomy" id="1258888"/>
    <lineage>
        <taxon>Bacteria</taxon>
        <taxon>Bacillati</taxon>
        <taxon>Actinomycetota</taxon>
        <taxon>Actinomycetes</taxon>
        <taxon>Micrococcales</taxon>
        <taxon>Micrococcaceae</taxon>
        <taxon>Arthrobacter</taxon>
    </lineage>
</organism>
<name>A0A3A5M678_9MICC</name>
<dbReference type="OrthoDB" id="9781705at2"/>
<keyword evidence="3" id="KW-1185">Reference proteome</keyword>
<dbReference type="EMBL" id="QZVT01000003">
    <property type="protein sequence ID" value="RJT81071.1"/>
    <property type="molecule type" value="Genomic_DNA"/>
</dbReference>
<dbReference type="AlphaFoldDB" id="A0A3A5M678"/>